<evidence type="ECO:0000313" key="4">
    <source>
        <dbReference type="EMBL" id="AOS47031.1"/>
    </source>
</evidence>
<dbReference type="PANTHER" id="PTHR10584:SF166">
    <property type="entry name" value="RIBOKINASE"/>
    <property type="match status" value="1"/>
</dbReference>
<dbReference type="AlphaFoldDB" id="A0A1D8B1L4"/>
<keyword evidence="2" id="KW-0418">Kinase</keyword>
<dbReference type="RefSeq" id="WP_009743360.1">
    <property type="nucleotide sequence ID" value="NZ_CP017298.1"/>
</dbReference>
<dbReference type="InterPro" id="IPR029056">
    <property type="entry name" value="Ribokinase-like"/>
</dbReference>
<dbReference type="EMBL" id="CP017298">
    <property type="protein sequence ID" value="AOS47031.1"/>
    <property type="molecule type" value="Genomic_DNA"/>
</dbReference>
<reference evidence="4 5" key="1">
    <citation type="submission" date="2016-09" db="EMBL/GenBank/DDBJ databases">
        <title>Complete genome sequence of Actinomyces hongkongensis HKU8.</title>
        <authorList>
            <person name="Gao Y.-X."/>
            <person name="Zhou Y.-Y."/>
            <person name="Xie Y."/>
            <person name="Wang M."/>
            <person name="Wang S.-J."/>
            <person name="Shen S.-G."/>
        </authorList>
    </citation>
    <scope>NUCLEOTIDE SEQUENCE [LARGE SCALE GENOMIC DNA]</scope>
    <source>
        <strain evidence="4 5">HKU8</strain>
    </source>
</reference>
<dbReference type="PANTHER" id="PTHR10584">
    <property type="entry name" value="SUGAR KINASE"/>
    <property type="match status" value="1"/>
</dbReference>
<organism evidence="4 5">
    <name type="scientific">Pauljensenia hongkongensis</name>
    <dbReference type="NCBI Taxonomy" id="178339"/>
    <lineage>
        <taxon>Bacteria</taxon>
        <taxon>Bacillati</taxon>
        <taxon>Actinomycetota</taxon>
        <taxon>Actinomycetes</taxon>
        <taxon>Actinomycetales</taxon>
        <taxon>Actinomycetaceae</taxon>
        <taxon>Pauljensenia</taxon>
    </lineage>
</organism>
<dbReference type="GO" id="GO:0016301">
    <property type="term" value="F:kinase activity"/>
    <property type="evidence" value="ECO:0007669"/>
    <property type="project" value="UniProtKB-KW"/>
</dbReference>
<evidence type="ECO:0000259" key="3">
    <source>
        <dbReference type="Pfam" id="PF00294"/>
    </source>
</evidence>
<proteinExistence type="predicted"/>
<dbReference type="Proteomes" id="UP000095214">
    <property type="component" value="Chromosome"/>
</dbReference>
<dbReference type="Pfam" id="PF00294">
    <property type="entry name" value="PfkB"/>
    <property type="match status" value="1"/>
</dbReference>
<dbReference type="STRING" id="178339.BH719_03455"/>
<dbReference type="Gene3D" id="3.40.1190.20">
    <property type="match status" value="1"/>
</dbReference>
<evidence type="ECO:0000256" key="1">
    <source>
        <dbReference type="ARBA" id="ARBA00022679"/>
    </source>
</evidence>
<name>A0A1D8B1L4_9ACTO</name>
<dbReference type="InterPro" id="IPR002173">
    <property type="entry name" value="Carboh/pur_kinase_PfkB_CS"/>
</dbReference>
<dbReference type="KEGG" id="phon:BH719_03455"/>
<keyword evidence="5" id="KW-1185">Reference proteome</keyword>
<dbReference type="PROSITE" id="PS00584">
    <property type="entry name" value="PFKB_KINASES_2"/>
    <property type="match status" value="1"/>
</dbReference>
<sequence>MESLDILVIGGVGVDTVVRVPALPLPQADSLMVPPVRTLLGHTGNGVVRGAHALGMRAAVVDVIGDDPEGALIRSSFEHDGIPASFATNTAGTRRSVNLVAPDGRRLSLYDARADGFEPDPALWRDWLGRTRHVHVSIMDWARRALPDALGSGATTSTDLHDWDGRSDYHRDFAYSADTVFVSATALADEAGVVADVFSCGRAGAVVVMDGERGARIWSRAAPDSPIRVAAAVLPDRPAVDSNGAGDSFVAAFLHARLMGRPLAEAGRAGAVGGAWACGSAGTHTSFVNRQELEAALRL</sequence>
<accession>A0A1D8B1L4</accession>
<feature type="domain" description="Carbohydrate kinase PfkB" evidence="3">
    <location>
        <begin position="31"/>
        <end position="286"/>
    </location>
</feature>
<dbReference type="OrthoDB" id="9808601at2"/>
<keyword evidence="1" id="KW-0808">Transferase</keyword>
<dbReference type="InterPro" id="IPR011611">
    <property type="entry name" value="PfkB_dom"/>
</dbReference>
<gene>
    <name evidence="4" type="ORF">BH719_03455</name>
</gene>
<dbReference type="SUPFAM" id="SSF53613">
    <property type="entry name" value="Ribokinase-like"/>
    <property type="match status" value="1"/>
</dbReference>
<evidence type="ECO:0000313" key="5">
    <source>
        <dbReference type="Proteomes" id="UP000095214"/>
    </source>
</evidence>
<evidence type="ECO:0000256" key="2">
    <source>
        <dbReference type="ARBA" id="ARBA00022777"/>
    </source>
</evidence>
<protein>
    <submittedName>
        <fullName evidence="4">Zinc ABC transporter permease</fullName>
    </submittedName>
</protein>